<protein>
    <recommendedName>
        <fullName evidence="3">Heterokaryon incompatibility protein</fullName>
    </recommendedName>
</protein>
<proteinExistence type="predicted"/>
<gene>
    <name evidence="1" type="ORF">CGXH109_LOCUS125871</name>
</gene>
<sequence length="364" mass="40770">MPTQQGLDLHVNLYEWQATTDRPFRVATNQLRRVLSMKASEPRDKIFALRALSPGVLGKMTVDYQQPIVEVFQEATRLMVEEEDSLRVLYFSDREKTTAGVPWDMLPSWTVDFATEDAEMRGSHKYYYKSLCAASGGSKPIFAFSRDGNSVHLRGMRVGRVTSPVSDIFPASSKCMEGSGCVSEDMIKGEKEKESGHTFQHDCQSPYLDVLGNFMKDLTYLNEPDARLARMSISLCRLLWWIIQGPTKSEWSSSAPSSVAVQGMTAVSSLVQWDSRHFGSQCRVALRVGRLFFTSDQIAGFAVTSVREGDAVCLIAGLDHPFILRPRKEDYGRYTLVGPTVFAGAMGGEMWPADENELERFEVI</sequence>
<dbReference type="PANTHER" id="PTHR24148">
    <property type="entry name" value="ANKYRIN REPEAT DOMAIN-CONTAINING PROTEIN 39 HOMOLOG-RELATED"/>
    <property type="match status" value="1"/>
</dbReference>
<reference evidence="1" key="1">
    <citation type="submission" date="2022-08" db="EMBL/GenBank/DDBJ databases">
        <authorList>
            <person name="Giroux E."/>
            <person name="Giroux E."/>
        </authorList>
    </citation>
    <scope>NUCLEOTIDE SEQUENCE</scope>
    <source>
        <strain evidence="1">H1091258</strain>
    </source>
</reference>
<evidence type="ECO:0000313" key="2">
    <source>
        <dbReference type="Proteomes" id="UP001152533"/>
    </source>
</evidence>
<evidence type="ECO:0000313" key="1">
    <source>
        <dbReference type="EMBL" id="CAI0653274.1"/>
    </source>
</evidence>
<dbReference type="AlphaFoldDB" id="A0A9W4S4S1"/>
<keyword evidence="2" id="KW-1185">Reference proteome</keyword>
<name>A0A9W4S4S1_9PEZI</name>
<accession>A0A9W4S4S1</accession>
<evidence type="ECO:0008006" key="3">
    <source>
        <dbReference type="Google" id="ProtNLM"/>
    </source>
</evidence>
<dbReference type="EMBL" id="CAMGZC010001607">
    <property type="protein sequence ID" value="CAI0653274.1"/>
    <property type="molecule type" value="Genomic_DNA"/>
</dbReference>
<comment type="caution">
    <text evidence="1">The sequence shown here is derived from an EMBL/GenBank/DDBJ whole genome shotgun (WGS) entry which is preliminary data.</text>
</comment>
<dbReference type="InterPro" id="IPR052895">
    <property type="entry name" value="HetReg/Transcr_Mod"/>
</dbReference>
<organism evidence="1 2">
    <name type="scientific">Colletotrichum noveboracense</name>
    <dbReference type="NCBI Taxonomy" id="2664923"/>
    <lineage>
        <taxon>Eukaryota</taxon>
        <taxon>Fungi</taxon>
        <taxon>Dikarya</taxon>
        <taxon>Ascomycota</taxon>
        <taxon>Pezizomycotina</taxon>
        <taxon>Sordariomycetes</taxon>
        <taxon>Hypocreomycetidae</taxon>
        <taxon>Glomerellales</taxon>
        <taxon>Glomerellaceae</taxon>
        <taxon>Colletotrichum</taxon>
        <taxon>Colletotrichum gloeosporioides species complex</taxon>
    </lineage>
</organism>
<dbReference type="PANTHER" id="PTHR24148:SF64">
    <property type="entry name" value="HETEROKARYON INCOMPATIBILITY DOMAIN-CONTAINING PROTEIN"/>
    <property type="match status" value="1"/>
</dbReference>
<dbReference type="Proteomes" id="UP001152533">
    <property type="component" value="Unassembled WGS sequence"/>
</dbReference>